<organism evidence="2 3">
    <name type="scientific">Streptomyces rectiviolaceus</name>
    <dbReference type="NCBI Taxonomy" id="332591"/>
    <lineage>
        <taxon>Bacteria</taxon>
        <taxon>Bacillati</taxon>
        <taxon>Actinomycetota</taxon>
        <taxon>Actinomycetes</taxon>
        <taxon>Kitasatosporales</taxon>
        <taxon>Streptomycetaceae</taxon>
        <taxon>Streptomyces</taxon>
    </lineage>
</organism>
<dbReference type="InterPro" id="IPR036390">
    <property type="entry name" value="WH_DNA-bd_sf"/>
</dbReference>
<dbReference type="RefSeq" id="WP_344530415.1">
    <property type="nucleotide sequence ID" value="NZ_BAAAUG010000219.1"/>
</dbReference>
<evidence type="ECO:0000313" key="2">
    <source>
        <dbReference type="EMBL" id="GAA3151113.1"/>
    </source>
</evidence>
<dbReference type="Pfam" id="PF01726">
    <property type="entry name" value="LexA_DNA_bind"/>
    <property type="match status" value="1"/>
</dbReference>
<sequence>MIDSLTERQEQILRCLREVIAETGEAPTLAETARRVGLSSKSAVHDQLGRLHELGLVVRDDLHHRSCRLS</sequence>
<keyword evidence="3" id="KW-1185">Reference proteome</keyword>
<dbReference type="EMBL" id="BAAAUG010000219">
    <property type="protein sequence ID" value="GAA3151113.1"/>
    <property type="molecule type" value="Genomic_DNA"/>
</dbReference>
<dbReference type="Proteomes" id="UP001501637">
    <property type="component" value="Unassembled WGS sequence"/>
</dbReference>
<feature type="domain" description="LexA repressor DNA-binding" evidence="1">
    <location>
        <begin position="4"/>
        <end position="65"/>
    </location>
</feature>
<dbReference type="InterPro" id="IPR036388">
    <property type="entry name" value="WH-like_DNA-bd_sf"/>
</dbReference>
<dbReference type="InterPro" id="IPR006199">
    <property type="entry name" value="LexA_DNA-bd_dom"/>
</dbReference>
<proteinExistence type="predicted"/>
<accession>A0ABP6NLC2</accession>
<evidence type="ECO:0000259" key="1">
    <source>
        <dbReference type="Pfam" id="PF01726"/>
    </source>
</evidence>
<dbReference type="SUPFAM" id="SSF46785">
    <property type="entry name" value="Winged helix' DNA-binding domain"/>
    <property type="match status" value="1"/>
</dbReference>
<comment type="caution">
    <text evidence="2">The sequence shown here is derived from an EMBL/GenBank/DDBJ whole genome shotgun (WGS) entry which is preliminary data.</text>
</comment>
<reference evidence="3" key="1">
    <citation type="journal article" date="2019" name="Int. J. Syst. Evol. Microbiol.">
        <title>The Global Catalogue of Microorganisms (GCM) 10K type strain sequencing project: providing services to taxonomists for standard genome sequencing and annotation.</title>
        <authorList>
            <consortium name="The Broad Institute Genomics Platform"/>
            <consortium name="The Broad Institute Genome Sequencing Center for Infectious Disease"/>
            <person name="Wu L."/>
            <person name="Ma J."/>
        </authorList>
    </citation>
    <scope>NUCLEOTIDE SEQUENCE [LARGE SCALE GENOMIC DNA]</scope>
    <source>
        <strain evidence="3">JCM 9092</strain>
    </source>
</reference>
<protein>
    <recommendedName>
        <fullName evidence="1">LexA repressor DNA-binding domain-containing protein</fullName>
    </recommendedName>
</protein>
<dbReference type="Gene3D" id="1.10.10.10">
    <property type="entry name" value="Winged helix-like DNA-binding domain superfamily/Winged helix DNA-binding domain"/>
    <property type="match status" value="1"/>
</dbReference>
<name>A0ABP6NLC2_9ACTN</name>
<evidence type="ECO:0000313" key="3">
    <source>
        <dbReference type="Proteomes" id="UP001501637"/>
    </source>
</evidence>
<gene>
    <name evidence="2" type="ORF">GCM10010449_81780</name>
</gene>